<accession>A0A9E9C1T2</accession>
<dbReference type="AlphaFoldDB" id="A0A9E9C1T2"/>
<keyword evidence="2" id="KW-0934">Plastid</keyword>
<evidence type="ECO:0000313" key="2">
    <source>
        <dbReference type="EMBL" id="WAK84679.1"/>
    </source>
</evidence>
<reference evidence="2" key="1">
    <citation type="submission" date="2022-08" db="EMBL/GenBank/DDBJ databases">
        <title>Plastome characterization, phylogenetic relationships, and regional conservation status of Ficus populifolia Vahl. (Moraceae), a peripheral isolated plant population in Arabian Peninsula.</title>
        <authorList>
            <person name="Alharbi S."/>
            <person name="Al-Juhani W."/>
            <person name="Albokhari E."/>
        </authorList>
    </citation>
    <scope>NUCLEOTIDE SEQUENCE</scope>
</reference>
<dbReference type="GeneID" id="77607592"/>
<feature type="region of interest" description="Disordered" evidence="1">
    <location>
        <begin position="1"/>
        <end position="22"/>
    </location>
</feature>
<geneLocation type="chloroplast" evidence="2"/>
<feature type="compositionally biased region" description="Basic and acidic residues" evidence="1">
    <location>
        <begin position="9"/>
        <end position="22"/>
    </location>
</feature>
<organism evidence="2">
    <name type="scientific">Ficus populifolia</name>
    <dbReference type="NCBI Taxonomy" id="309300"/>
    <lineage>
        <taxon>Eukaryota</taxon>
        <taxon>Viridiplantae</taxon>
        <taxon>Streptophyta</taxon>
        <taxon>Embryophyta</taxon>
        <taxon>Tracheophyta</taxon>
        <taxon>Spermatophyta</taxon>
        <taxon>Magnoliopsida</taxon>
        <taxon>eudicotyledons</taxon>
        <taxon>Gunneridae</taxon>
        <taxon>Pentapetalae</taxon>
        <taxon>rosids</taxon>
        <taxon>fabids</taxon>
        <taxon>Rosales</taxon>
        <taxon>Moraceae</taxon>
        <taxon>Ficeae</taxon>
        <taxon>Ficus</taxon>
    </lineage>
</organism>
<protein>
    <submittedName>
        <fullName evidence="2">InfA</fullName>
    </submittedName>
</protein>
<dbReference type="RefSeq" id="YP_010596676.1">
    <property type="nucleotide sequence ID" value="NC_069638.1"/>
</dbReference>
<keyword evidence="2" id="KW-0150">Chloroplast</keyword>
<proteinExistence type="predicted"/>
<evidence type="ECO:0000256" key="1">
    <source>
        <dbReference type="SAM" id="MobiDB-lite"/>
    </source>
</evidence>
<gene>
    <name evidence="2" type="primary">infA</name>
</gene>
<name>A0A9E9C1T2_9ROSA</name>
<sequence>MPHTLVDTSSERTKKDSLRFNF</sequence>
<dbReference type="EMBL" id="OP132395">
    <property type="protein sequence ID" value="WAK84679.1"/>
    <property type="molecule type" value="Genomic_DNA"/>
</dbReference>